<dbReference type="EMBL" id="AP026709">
    <property type="protein sequence ID" value="BDQ37101.1"/>
    <property type="molecule type" value="Genomic_DNA"/>
</dbReference>
<evidence type="ECO:0000313" key="3">
    <source>
        <dbReference type="Proteomes" id="UP001317742"/>
    </source>
</evidence>
<gene>
    <name evidence="2" type="ORF">SYK_14610</name>
</gene>
<evidence type="ECO:0000256" key="1">
    <source>
        <dbReference type="SAM" id="SignalP"/>
    </source>
</evidence>
<keyword evidence="1" id="KW-0732">Signal</keyword>
<dbReference type="Gene3D" id="2.30.30.40">
    <property type="entry name" value="SH3 Domains"/>
    <property type="match status" value="1"/>
</dbReference>
<protein>
    <recommendedName>
        <fullName evidence="4">SH3 domain-containing protein</fullName>
    </recommendedName>
</protein>
<evidence type="ECO:0008006" key="4">
    <source>
        <dbReference type="Google" id="ProtNLM"/>
    </source>
</evidence>
<sequence length="162" mass="17540">MTGSIRKGLGVCGCLLFIASIAVAAQLMSVQVRSGQLRDNPGFLSKVVAKLPYGDRVNLKSEKGDWRHVSSVKLGKSGWIHISALSEQEIVLNPTNKDVQAAAKSDELALAGKGFNKQVEQQYRKQSKLNYAKVDEMEKLTVSQTTIAKFISTGALGKGYAQ</sequence>
<organism evidence="2 3">
    <name type="scientific">Pseudodesulfovibrio nedwellii</name>
    <dbReference type="NCBI Taxonomy" id="2973072"/>
    <lineage>
        <taxon>Bacteria</taxon>
        <taxon>Pseudomonadati</taxon>
        <taxon>Thermodesulfobacteriota</taxon>
        <taxon>Desulfovibrionia</taxon>
        <taxon>Desulfovibrionales</taxon>
        <taxon>Desulfovibrionaceae</taxon>
    </lineage>
</organism>
<feature type="signal peptide" evidence="1">
    <location>
        <begin position="1"/>
        <end position="24"/>
    </location>
</feature>
<dbReference type="RefSeq" id="WP_281762960.1">
    <property type="nucleotide sequence ID" value="NZ_AP026709.1"/>
</dbReference>
<name>A0ABN6S5P8_9BACT</name>
<proteinExistence type="predicted"/>
<evidence type="ECO:0000313" key="2">
    <source>
        <dbReference type="EMBL" id="BDQ37101.1"/>
    </source>
</evidence>
<reference evidence="2 3" key="1">
    <citation type="submission" date="2022-08" db="EMBL/GenBank/DDBJ databases">
        <title>Genome Sequence of the sulphate-reducing bacterium, Pseudodesulfovibrio sp. SYK.</title>
        <authorList>
            <person name="Kondo R."/>
            <person name="Kataoka T."/>
        </authorList>
    </citation>
    <scope>NUCLEOTIDE SEQUENCE [LARGE SCALE GENOMIC DNA]</scope>
    <source>
        <strain evidence="2 3">SYK</strain>
    </source>
</reference>
<dbReference type="Proteomes" id="UP001317742">
    <property type="component" value="Chromosome"/>
</dbReference>
<keyword evidence="3" id="KW-1185">Reference proteome</keyword>
<feature type="chain" id="PRO_5045273003" description="SH3 domain-containing protein" evidence="1">
    <location>
        <begin position="25"/>
        <end position="162"/>
    </location>
</feature>
<accession>A0ABN6S5P8</accession>